<name>A0A5C8NKL9_9ACTN</name>
<proteinExistence type="predicted"/>
<gene>
    <name evidence="4" type="ORF">FHP06_03640</name>
</gene>
<dbReference type="PANTHER" id="PTHR43080">
    <property type="entry name" value="CBS DOMAIN-CONTAINING PROTEIN CBSX3, MITOCHONDRIAL"/>
    <property type="match status" value="1"/>
</dbReference>
<feature type="domain" description="CBS" evidence="3">
    <location>
        <begin position="77"/>
        <end position="132"/>
    </location>
</feature>
<dbReference type="OrthoDB" id="9807125at2"/>
<evidence type="ECO:0000313" key="4">
    <source>
        <dbReference type="EMBL" id="TXL61828.1"/>
    </source>
</evidence>
<reference evidence="4 5" key="1">
    <citation type="submission" date="2019-06" db="EMBL/GenBank/DDBJ databases">
        <title>Aeromicrobium sp. nov., isolated from a maize field.</title>
        <authorList>
            <person name="Lin S.-Y."/>
            <person name="Tsai C.-F."/>
            <person name="Young C.-C."/>
        </authorList>
    </citation>
    <scope>NUCLEOTIDE SEQUENCE [LARGE SCALE GENOMIC DNA]</scope>
    <source>
        <strain evidence="4 5">CC-CFT486</strain>
    </source>
</reference>
<evidence type="ECO:0000259" key="3">
    <source>
        <dbReference type="PROSITE" id="PS51371"/>
    </source>
</evidence>
<dbReference type="Gene3D" id="3.10.580.10">
    <property type="entry name" value="CBS-domain"/>
    <property type="match status" value="1"/>
</dbReference>
<dbReference type="InterPro" id="IPR046342">
    <property type="entry name" value="CBS_dom_sf"/>
</dbReference>
<dbReference type="PANTHER" id="PTHR43080:SF2">
    <property type="entry name" value="CBS DOMAIN-CONTAINING PROTEIN"/>
    <property type="match status" value="1"/>
</dbReference>
<dbReference type="EMBL" id="VDUX01000002">
    <property type="protein sequence ID" value="TXL61828.1"/>
    <property type="molecule type" value="Genomic_DNA"/>
</dbReference>
<keyword evidence="5" id="KW-1185">Reference proteome</keyword>
<evidence type="ECO:0000256" key="1">
    <source>
        <dbReference type="ARBA" id="ARBA00023122"/>
    </source>
</evidence>
<dbReference type="InterPro" id="IPR000644">
    <property type="entry name" value="CBS_dom"/>
</dbReference>
<dbReference type="Pfam" id="PF00571">
    <property type="entry name" value="CBS"/>
    <property type="match status" value="2"/>
</dbReference>
<protein>
    <submittedName>
        <fullName evidence="4">CBS domain-containing protein</fullName>
    </submittedName>
</protein>
<comment type="caution">
    <text evidence="4">The sequence shown here is derived from an EMBL/GenBank/DDBJ whole genome shotgun (WGS) entry which is preliminary data.</text>
</comment>
<dbReference type="AlphaFoldDB" id="A0A5C8NKL9"/>
<dbReference type="Proteomes" id="UP000321571">
    <property type="component" value="Unassembled WGS sequence"/>
</dbReference>
<sequence>MRVSDVLTSKGSDTVFTIRPDATMNELLDSLAEHNIGAMVVSDDGQGILGIVSERDVVRKLRGFDAPREEVTVAQIMTTDVQVCAPEDSFGELMSVMTAHRVRHVPVLEEGRLVGVLSIGDAVKYRMDQLEFERDQLNNYVSGG</sequence>
<dbReference type="PROSITE" id="PS51371">
    <property type="entry name" value="CBS"/>
    <property type="match status" value="2"/>
</dbReference>
<accession>A0A5C8NKL9</accession>
<organism evidence="4 5">
    <name type="scientific">Aeromicrobium terrae</name>
    <dbReference type="NCBI Taxonomy" id="2498846"/>
    <lineage>
        <taxon>Bacteria</taxon>
        <taxon>Bacillati</taxon>
        <taxon>Actinomycetota</taxon>
        <taxon>Actinomycetes</taxon>
        <taxon>Propionibacteriales</taxon>
        <taxon>Nocardioidaceae</taxon>
        <taxon>Aeromicrobium</taxon>
    </lineage>
</organism>
<dbReference type="InterPro" id="IPR044725">
    <property type="entry name" value="CBSX3_CBS_dom"/>
</dbReference>
<dbReference type="SMART" id="SM00116">
    <property type="entry name" value="CBS"/>
    <property type="match status" value="2"/>
</dbReference>
<dbReference type="RefSeq" id="WP_147683939.1">
    <property type="nucleotide sequence ID" value="NZ_VDUX01000002.1"/>
</dbReference>
<dbReference type="CDD" id="cd04623">
    <property type="entry name" value="CBS_pair_bac_euk"/>
    <property type="match status" value="1"/>
</dbReference>
<evidence type="ECO:0000256" key="2">
    <source>
        <dbReference type="PROSITE-ProRule" id="PRU00703"/>
    </source>
</evidence>
<dbReference type="InterPro" id="IPR051257">
    <property type="entry name" value="Diverse_CBS-Domain"/>
</dbReference>
<evidence type="ECO:0000313" key="5">
    <source>
        <dbReference type="Proteomes" id="UP000321571"/>
    </source>
</evidence>
<keyword evidence="1 2" id="KW-0129">CBS domain</keyword>
<dbReference type="SUPFAM" id="SSF54631">
    <property type="entry name" value="CBS-domain pair"/>
    <property type="match status" value="1"/>
</dbReference>
<feature type="domain" description="CBS" evidence="3">
    <location>
        <begin position="7"/>
        <end position="70"/>
    </location>
</feature>